<dbReference type="InterPro" id="IPR055170">
    <property type="entry name" value="GFO_IDH_MocA-like_dom"/>
</dbReference>
<accession>A0A8J5WCH8</accession>
<organism evidence="4 5">
    <name type="scientific">Zizania palustris</name>
    <name type="common">Northern wild rice</name>
    <dbReference type="NCBI Taxonomy" id="103762"/>
    <lineage>
        <taxon>Eukaryota</taxon>
        <taxon>Viridiplantae</taxon>
        <taxon>Streptophyta</taxon>
        <taxon>Embryophyta</taxon>
        <taxon>Tracheophyta</taxon>
        <taxon>Spermatophyta</taxon>
        <taxon>Magnoliopsida</taxon>
        <taxon>Liliopsida</taxon>
        <taxon>Poales</taxon>
        <taxon>Poaceae</taxon>
        <taxon>BOP clade</taxon>
        <taxon>Oryzoideae</taxon>
        <taxon>Oryzeae</taxon>
        <taxon>Zizaniinae</taxon>
        <taxon>Zizania</taxon>
    </lineage>
</organism>
<dbReference type="GO" id="GO:0000166">
    <property type="term" value="F:nucleotide binding"/>
    <property type="evidence" value="ECO:0007669"/>
    <property type="project" value="InterPro"/>
</dbReference>
<sequence length="519" mass="56164">MSSSPAAPAEHQQPRRPVRFGIMGCASIARKLARAMLLAPAATVAAVGSRSEGKARHFAAENGLPPGARLHGSYEALLDDPEVDAVYLPLPTSLHVRWATAAAARGKHVLLEKPTALCVADLDDILAACEAAGVQFMDGTMWMHHPRTVKMRELVADQATTGDVRVINSLFSFQADEEFLHSDIRVNPDLDALGALGDAGWYCIRAILWAVDYELPKTVIALHGPMKNQAGVLLACGATLYWADGKIATFNCSFLTNLTMDMTVVGTNGTLHVTDFVIPYEEKSASFSMASKSKFAELHKGWDPLPSKHVVTTDLPQEALMVQEFSSWRGPCSSLRPPFLCGERPLPPGARLHGSYEALLDDPEVYAVYLPLPTRLHVQWATAAAAAARAKHVLLEKPTACCIADLDAILAASETAGVQFMDGTMWMHHPRTVKMRELVADQAITGDVRVILALVPDGSHQSDQLPLICCELGVVRSDGPSEKCHRPFSLVQNSPKPEAGSIAFNDKVTVKCRGLLDRC</sequence>
<reference evidence="4" key="2">
    <citation type="submission" date="2021-02" db="EMBL/GenBank/DDBJ databases">
        <authorList>
            <person name="Kimball J.A."/>
            <person name="Haas M.W."/>
            <person name="Macchietto M."/>
            <person name="Kono T."/>
            <person name="Duquette J."/>
            <person name="Shao M."/>
        </authorList>
    </citation>
    <scope>NUCLEOTIDE SEQUENCE</scope>
    <source>
        <tissue evidence="4">Fresh leaf tissue</tissue>
    </source>
</reference>
<keyword evidence="5" id="KW-1185">Reference proteome</keyword>
<dbReference type="Proteomes" id="UP000729402">
    <property type="component" value="Unassembled WGS sequence"/>
</dbReference>
<feature type="domain" description="Gfo/Idh/MocA-like oxidoreductase N-terminal" evidence="2">
    <location>
        <begin position="18"/>
        <end position="137"/>
    </location>
</feature>
<comment type="caution">
    <text evidence="4">The sequence shown here is derived from an EMBL/GenBank/DDBJ whole genome shotgun (WGS) entry which is preliminary data.</text>
</comment>
<dbReference type="OrthoDB" id="2129491at2759"/>
<dbReference type="Pfam" id="PF01408">
    <property type="entry name" value="GFO_IDH_MocA"/>
    <property type="match status" value="2"/>
</dbReference>
<feature type="domain" description="GFO/IDH/MocA-like oxidoreductase" evidence="3">
    <location>
        <begin position="150"/>
        <end position="271"/>
    </location>
</feature>
<gene>
    <name evidence="4" type="ORF">GUJ93_ZPchr0010g9185</name>
</gene>
<evidence type="ECO:0000313" key="4">
    <source>
        <dbReference type="EMBL" id="KAG8088253.1"/>
    </source>
</evidence>
<dbReference type="EMBL" id="JAAALK010000082">
    <property type="protein sequence ID" value="KAG8088253.1"/>
    <property type="molecule type" value="Genomic_DNA"/>
</dbReference>
<comment type="similarity">
    <text evidence="1">Belongs to the Gfo/Idh/MocA family.</text>
</comment>
<protein>
    <recommendedName>
        <fullName evidence="6">Gfo/Idh/MocA-like oxidoreductase N-terminal domain-containing protein</fullName>
    </recommendedName>
</protein>
<evidence type="ECO:0000256" key="1">
    <source>
        <dbReference type="ARBA" id="ARBA00010928"/>
    </source>
</evidence>
<evidence type="ECO:0008006" key="6">
    <source>
        <dbReference type="Google" id="ProtNLM"/>
    </source>
</evidence>
<dbReference type="InterPro" id="IPR000683">
    <property type="entry name" value="Gfo/Idh/MocA-like_OxRdtase_N"/>
</dbReference>
<evidence type="ECO:0000259" key="2">
    <source>
        <dbReference type="Pfam" id="PF01408"/>
    </source>
</evidence>
<dbReference type="AlphaFoldDB" id="A0A8J5WCH8"/>
<dbReference type="Pfam" id="PF22725">
    <property type="entry name" value="GFO_IDH_MocA_C3"/>
    <property type="match status" value="1"/>
</dbReference>
<reference evidence="4" key="1">
    <citation type="journal article" date="2021" name="bioRxiv">
        <title>Whole Genome Assembly and Annotation of Northern Wild Rice, Zizania palustris L., Supports a Whole Genome Duplication in the Zizania Genus.</title>
        <authorList>
            <person name="Haas M."/>
            <person name="Kono T."/>
            <person name="Macchietto M."/>
            <person name="Millas R."/>
            <person name="McGilp L."/>
            <person name="Shao M."/>
            <person name="Duquette J."/>
            <person name="Hirsch C.N."/>
            <person name="Kimball J."/>
        </authorList>
    </citation>
    <scope>NUCLEOTIDE SEQUENCE</scope>
    <source>
        <tissue evidence="4">Fresh leaf tissue</tissue>
    </source>
</reference>
<evidence type="ECO:0000313" key="5">
    <source>
        <dbReference type="Proteomes" id="UP000729402"/>
    </source>
</evidence>
<dbReference type="PANTHER" id="PTHR46368:SF4">
    <property type="entry name" value="OS10G0403700 PROTEIN"/>
    <property type="match status" value="1"/>
</dbReference>
<feature type="domain" description="Gfo/Idh/MocA-like oxidoreductase N-terminal" evidence="2">
    <location>
        <begin position="354"/>
        <end position="421"/>
    </location>
</feature>
<name>A0A8J5WCH8_ZIZPA</name>
<evidence type="ECO:0000259" key="3">
    <source>
        <dbReference type="Pfam" id="PF22725"/>
    </source>
</evidence>
<dbReference type="PANTHER" id="PTHR46368">
    <property type="match status" value="1"/>
</dbReference>
<proteinExistence type="inferred from homology"/>